<dbReference type="InterPro" id="IPR012854">
    <property type="entry name" value="Cu_amine_oxidase-like_N"/>
</dbReference>
<dbReference type="RefSeq" id="WP_181873672.1">
    <property type="nucleotide sequence ID" value="NZ_QPJD01000019.1"/>
</dbReference>
<accession>A0A368VKW8</accession>
<protein>
    <submittedName>
        <fullName evidence="4">Copper amine oxidase-like protein</fullName>
    </submittedName>
</protein>
<dbReference type="PANTHER" id="PTHR22939">
    <property type="entry name" value="SERINE PROTEASE FAMILY S1C HTRA-RELATED"/>
    <property type="match status" value="1"/>
</dbReference>
<dbReference type="InterPro" id="IPR009003">
    <property type="entry name" value="Peptidase_S1_PA"/>
</dbReference>
<comment type="caution">
    <text evidence="4">The sequence shown here is derived from an EMBL/GenBank/DDBJ whole genome shotgun (WGS) entry which is preliminary data.</text>
</comment>
<evidence type="ECO:0000256" key="2">
    <source>
        <dbReference type="SAM" id="SignalP"/>
    </source>
</evidence>
<sequence>MKTKLIKSLLCPLLVTGLLLAPLPGLGGTSVSAASISAKAVTANKQQLQVIVDGKKLSLAAPAYAEKGVTCVPMRDIFTALGASVTWESKTETIIGRKGSISVSLKVGKKDAVVNGKTVKLDAPAVVRKGVTFVPVRFISESLRATVKWDSAANAVRITSPEAAELAEYEKWQEAQKNLPKLTSTEIVNKYDESVVLIMTNNAQGSGVVIGENLILTNHHVMADAASATALSIFGDEMKITGVVNYDADIDLAIIKTEEPIDLPAVKVGYGLNSRKGDKVVAIGSPLGLQNTVSDGLISNITYEGGVRYIQTSAPIDHGSSGGALFNEYGELIGITSLGYSNTNADLNFAVSIMHAAILKGAATEAQIKDAKFLPASLPETLVGAPLTDIQKLMADQYSSLQTTEGTASFAKWEVNRDSSGWLVLTADIDPLYYMYYGPATAEELRIWSINLGYELHRMLPDEKIQVLISFERDYGFEPRGLEPGEVSSIGGGKWRVRYPVIDMQLKDQLHIKVRD</sequence>
<dbReference type="AlphaFoldDB" id="A0A368VKW8"/>
<keyword evidence="2" id="KW-0732">Signal</keyword>
<name>A0A368VKW8_9BACL</name>
<dbReference type="SUPFAM" id="SSF50494">
    <property type="entry name" value="Trypsin-like serine proteases"/>
    <property type="match status" value="1"/>
</dbReference>
<dbReference type="EMBL" id="QPJD01000019">
    <property type="protein sequence ID" value="RCW42150.1"/>
    <property type="molecule type" value="Genomic_DNA"/>
</dbReference>
<feature type="signal peptide" evidence="2">
    <location>
        <begin position="1"/>
        <end position="27"/>
    </location>
</feature>
<keyword evidence="1" id="KW-0378">Hydrolase</keyword>
<keyword evidence="1" id="KW-0645">Protease</keyword>
<dbReference type="Gene3D" id="3.30.457.10">
    <property type="entry name" value="Copper amine oxidase-like, N-terminal domain"/>
    <property type="match status" value="1"/>
</dbReference>
<dbReference type="PRINTS" id="PR00834">
    <property type="entry name" value="PROTEASES2C"/>
</dbReference>
<evidence type="ECO:0000313" key="5">
    <source>
        <dbReference type="Proteomes" id="UP000252415"/>
    </source>
</evidence>
<gene>
    <name evidence="4" type="ORF">DFP97_119131</name>
</gene>
<dbReference type="GO" id="GO:0004252">
    <property type="term" value="F:serine-type endopeptidase activity"/>
    <property type="evidence" value="ECO:0007669"/>
    <property type="project" value="InterPro"/>
</dbReference>
<feature type="chain" id="PRO_5038590816" evidence="2">
    <location>
        <begin position="28"/>
        <end position="516"/>
    </location>
</feature>
<keyword evidence="5" id="KW-1185">Reference proteome</keyword>
<dbReference type="InterPro" id="IPR001940">
    <property type="entry name" value="Peptidase_S1C"/>
</dbReference>
<evidence type="ECO:0000313" key="4">
    <source>
        <dbReference type="EMBL" id="RCW42150.1"/>
    </source>
</evidence>
<feature type="domain" description="Copper amine oxidase-like N-terminal" evidence="3">
    <location>
        <begin position="52"/>
        <end position="158"/>
    </location>
</feature>
<dbReference type="GO" id="GO:0006508">
    <property type="term" value="P:proteolysis"/>
    <property type="evidence" value="ECO:0007669"/>
    <property type="project" value="InterPro"/>
</dbReference>
<dbReference type="Pfam" id="PF13365">
    <property type="entry name" value="Trypsin_2"/>
    <property type="match status" value="1"/>
</dbReference>
<proteinExistence type="predicted"/>
<evidence type="ECO:0000259" key="3">
    <source>
        <dbReference type="Pfam" id="PF07833"/>
    </source>
</evidence>
<dbReference type="Proteomes" id="UP000252415">
    <property type="component" value="Unassembled WGS sequence"/>
</dbReference>
<dbReference type="SUPFAM" id="SSF55383">
    <property type="entry name" value="Copper amine oxidase, domain N"/>
    <property type="match status" value="1"/>
</dbReference>
<dbReference type="InterPro" id="IPR036582">
    <property type="entry name" value="Mao_N_sf"/>
</dbReference>
<dbReference type="PANTHER" id="PTHR22939:SF129">
    <property type="entry name" value="SERINE PROTEASE HTRA2, MITOCHONDRIAL"/>
    <property type="match status" value="1"/>
</dbReference>
<organism evidence="4 5">
    <name type="scientific">Paenibacillus prosopidis</name>
    <dbReference type="NCBI Taxonomy" id="630520"/>
    <lineage>
        <taxon>Bacteria</taxon>
        <taxon>Bacillati</taxon>
        <taxon>Bacillota</taxon>
        <taxon>Bacilli</taxon>
        <taxon>Bacillales</taxon>
        <taxon>Paenibacillaceae</taxon>
        <taxon>Paenibacillus</taxon>
    </lineage>
</organism>
<dbReference type="Pfam" id="PF07833">
    <property type="entry name" value="Cu_amine_oxidN1"/>
    <property type="match status" value="1"/>
</dbReference>
<evidence type="ECO:0000256" key="1">
    <source>
        <dbReference type="ARBA" id="ARBA00022825"/>
    </source>
</evidence>
<keyword evidence="1" id="KW-0720">Serine protease</keyword>
<reference evidence="4 5" key="1">
    <citation type="submission" date="2018-07" db="EMBL/GenBank/DDBJ databases">
        <title>Genomic Encyclopedia of Type Strains, Phase III (KMG-III): the genomes of soil and plant-associated and newly described type strains.</title>
        <authorList>
            <person name="Whitman W."/>
        </authorList>
    </citation>
    <scope>NUCLEOTIDE SEQUENCE [LARGE SCALE GENOMIC DNA]</scope>
    <source>
        <strain evidence="4 5">CECT 7506</strain>
    </source>
</reference>
<dbReference type="Gene3D" id="2.40.10.120">
    <property type="match status" value="1"/>
</dbReference>